<keyword evidence="8" id="KW-1185">Reference proteome</keyword>
<evidence type="ECO:0000259" key="6">
    <source>
        <dbReference type="Pfam" id="PF00151"/>
    </source>
</evidence>
<evidence type="ECO:0000256" key="5">
    <source>
        <dbReference type="SAM" id="SignalP"/>
    </source>
</evidence>
<dbReference type="OMA" id="WIQDMAF"/>
<dbReference type="PANTHER" id="PTHR11610">
    <property type="entry name" value="LIPASE"/>
    <property type="match status" value="1"/>
</dbReference>
<sequence>MKYFLVLLLFALTVTSDNVSEKKRVNGVNGWFVPVHETFDWVDMKNVDSYLSNATMEWVDMNDTESYLESVERRNIFLPQNDVFFHLYTPKNLVHSQLITMDKKSIDESNFNAAYPTRISVHGFLSGPEGYINYGIRDAWLFTGNYNYIFVEWNAARYSNYALVVLSLRHVAFVLGNFLEFMSQNNYFKFEELVMNGHSLGAHIVGLSARSFHNIKTIVGLDPASPLIRNDCEFRLCARDAKYVESIHTNAGNLGYLTPIGRGSFYPNGGQSQPACPWYHFGVGICEHSMSIKYYAEAIQLNDFPSIKCNTYSDALRRRCGSVYSDVRMGGMGNTDNIDGVYYVPVNGKAPYGSVAGPIPIGQPIHFDSVNMKYFLLISLIAAVFAVSNVIPEDERIHGENGWYIPNIYQFNEWVDKENVEAVIENSKDPQISNNVTFFLYTRKNPSTPQIIIITNESISNSNFNVRHQTRVCVHGWMSDKDANINTDVRDAWLSKGEYNYIFVQWDSAKSPYYPYSAKYTFVVGGKISTLLHFLIKHFRVKLQELTIIGHSLGAHISGFTAKHFRSTKVNTVIGLDPALPLFDINQPDKRLSNTDADYVQSIHTNGGRFGFLQPIGKGAFYPNGGESQPACWYDITGVCDHSMAIYYYAEAVKLNDFNSMRCLKYEQAKAKSCPPRFSNIFMGALNETSREGGIFFVPVHKDSPYGVLC</sequence>
<dbReference type="EMBL" id="JRES01000052">
    <property type="protein sequence ID" value="KNC34548.1"/>
    <property type="molecule type" value="Genomic_DNA"/>
</dbReference>
<gene>
    <name evidence="7" type="ORF">FF38_00518</name>
</gene>
<dbReference type="PRINTS" id="PR00821">
    <property type="entry name" value="TAGLIPASE"/>
</dbReference>
<dbReference type="SUPFAM" id="SSF53474">
    <property type="entry name" value="alpha/beta-Hydrolases"/>
    <property type="match status" value="2"/>
</dbReference>
<comment type="caution">
    <text evidence="7">The sequence shown here is derived from an EMBL/GenBank/DDBJ whole genome shotgun (WGS) entry which is preliminary data.</text>
</comment>
<dbReference type="PANTHER" id="PTHR11610:SF150">
    <property type="entry name" value="FI01825P-RELATED"/>
    <property type="match status" value="1"/>
</dbReference>
<dbReference type="InterPro" id="IPR000734">
    <property type="entry name" value="TAG_lipase"/>
</dbReference>
<feature type="domain" description="Lipase" evidence="6">
    <location>
        <begin position="75"/>
        <end position="334"/>
    </location>
</feature>
<feature type="domain" description="Lipase" evidence="6">
    <location>
        <begin position="414"/>
        <end position="676"/>
    </location>
</feature>
<keyword evidence="5" id="KW-0732">Signal</keyword>
<dbReference type="GO" id="GO:0016298">
    <property type="term" value="F:lipase activity"/>
    <property type="evidence" value="ECO:0007669"/>
    <property type="project" value="InterPro"/>
</dbReference>
<evidence type="ECO:0000313" key="8">
    <source>
        <dbReference type="Proteomes" id="UP000037069"/>
    </source>
</evidence>
<evidence type="ECO:0000313" key="7">
    <source>
        <dbReference type="EMBL" id="KNC34548.1"/>
    </source>
</evidence>
<evidence type="ECO:0000256" key="2">
    <source>
        <dbReference type="ARBA" id="ARBA00010701"/>
    </source>
</evidence>
<dbReference type="GO" id="GO:0005615">
    <property type="term" value="C:extracellular space"/>
    <property type="evidence" value="ECO:0007669"/>
    <property type="project" value="TreeGrafter"/>
</dbReference>
<dbReference type="Proteomes" id="UP000037069">
    <property type="component" value="Unassembled WGS sequence"/>
</dbReference>
<dbReference type="FunFam" id="3.40.50.1820:FF:000076">
    <property type="entry name" value="phospholipase A1"/>
    <property type="match status" value="1"/>
</dbReference>
<keyword evidence="3" id="KW-0964">Secreted</keyword>
<protein>
    <recommendedName>
        <fullName evidence="6">Lipase domain-containing protein</fullName>
    </recommendedName>
</protein>
<dbReference type="InterPro" id="IPR033906">
    <property type="entry name" value="Lipase_N"/>
</dbReference>
<evidence type="ECO:0000256" key="1">
    <source>
        <dbReference type="ARBA" id="ARBA00004613"/>
    </source>
</evidence>
<comment type="similarity">
    <text evidence="2 4">Belongs to the AB hydrolase superfamily. Lipase family.</text>
</comment>
<dbReference type="GO" id="GO:0017171">
    <property type="term" value="F:serine hydrolase activity"/>
    <property type="evidence" value="ECO:0007669"/>
    <property type="project" value="TreeGrafter"/>
</dbReference>
<comment type="subcellular location">
    <subcellularLocation>
        <location evidence="1">Secreted</location>
    </subcellularLocation>
</comment>
<dbReference type="Pfam" id="PF00151">
    <property type="entry name" value="Lipase"/>
    <property type="match status" value="2"/>
</dbReference>
<dbReference type="Gene3D" id="3.40.50.1820">
    <property type="entry name" value="alpha/beta hydrolase"/>
    <property type="match status" value="2"/>
</dbReference>
<name>A0A0L0CQA7_LUCCU</name>
<feature type="signal peptide" evidence="5">
    <location>
        <begin position="1"/>
        <end position="16"/>
    </location>
</feature>
<dbReference type="CDD" id="cd00707">
    <property type="entry name" value="Pancreat_lipase_like"/>
    <property type="match status" value="1"/>
</dbReference>
<dbReference type="OrthoDB" id="199913at2759"/>
<dbReference type="GO" id="GO:0016042">
    <property type="term" value="P:lipid catabolic process"/>
    <property type="evidence" value="ECO:0007669"/>
    <property type="project" value="TreeGrafter"/>
</dbReference>
<feature type="chain" id="PRO_5005536681" description="Lipase domain-containing protein" evidence="5">
    <location>
        <begin position="17"/>
        <end position="710"/>
    </location>
</feature>
<organism evidence="7 8">
    <name type="scientific">Lucilia cuprina</name>
    <name type="common">Green bottle fly</name>
    <name type="synonym">Australian sheep blowfly</name>
    <dbReference type="NCBI Taxonomy" id="7375"/>
    <lineage>
        <taxon>Eukaryota</taxon>
        <taxon>Metazoa</taxon>
        <taxon>Ecdysozoa</taxon>
        <taxon>Arthropoda</taxon>
        <taxon>Hexapoda</taxon>
        <taxon>Insecta</taxon>
        <taxon>Pterygota</taxon>
        <taxon>Neoptera</taxon>
        <taxon>Endopterygota</taxon>
        <taxon>Diptera</taxon>
        <taxon>Brachycera</taxon>
        <taxon>Muscomorpha</taxon>
        <taxon>Oestroidea</taxon>
        <taxon>Calliphoridae</taxon>
        <taxon>Luciliinae</taxon>
        <taxon>Lucilia</taxon>
    </lineage>
</organism>
<dbReference type="AlphaFoldDB" id="A0A0L0CQA7"/>
<evidence type="ECO:0000256" key="3">
    <source>
        <dbReference type="ARBA" id="ARBA00022525"/>
    </source>
</evidence>
<dbReference type="InterPro" id="IPR013818">
    <property type="entry name" value="Lipase"/>
</dbReference>
<reference evidence="7 8" key="1">
    <citation type="journal article" date="2015" name="Nat. Commun.">
        <title>Lucilia cuprina genome unlocks parasitic fly biology to underpin future interventions.</title>
        <authorList>
            <person name="Anstead C.A."/>
            <person name="Korhonen P.K."/>
            <person name="Young N.D."/>
            <person name="Hall R.S."/>
            <person name="Jex A.R."/>
            <person name="Murali S.C."/>
            <person name="Hughes D.S."/>
            <person name="Lee S.F."/>
            <person name="Perry T."/>
            <person name="Stroehlein A.J."/>
            <person name="Ansell B.R."/>
            <person name="Breugelmans B."/>
            <person name="Hofmann A."/>
            <person name="Qu J."/>
            <person name="Dugan S."/>
            <person name="Lee S.L."/>
            <person name="Chao H."/>
            <person name="Dinh H."/>
            <person name="Han Y."/>
            <person name="Doddapaneni H.V."/>
            <person name="Worley K.C."/>
            <person name="Muzny D.M."/>
            <person name="Ioannidis P."/>
            <person name="Waterhouse R.M."/>
            <person name="Zdobnov E.M."/>
            <person name="James P.J."/>
            <person name="Bagnall N.H."/>
            <person name="Kotze A.C."/>
            <person name="Gibbs R.A."/>
            <person name="Richards S."/>
            <person name="Batterham P."/>
            <person name="Gasser R.B."/>
        </authorList>
    </citation>
    <scope>NUCLEOTIDE SEQUENCE [LARGE SCALE GENOMIC DNA]</scope>
    <source>
        <strain evidence="7 8">LS</strain>
        <tissue evidence="7">Full body</tissue>
    </source>
</reference>
<proteinExistence type="inferred from homology"/>
<evidence type="ECO:0000256" key="4">
    <source>
        <dbReference type="RuleBase" id="RU004262"/>
    </source>
</evidence>
<dbReference type="InterPro" id="IPR029058">
    <property type="entry name" value="AB_hydrolase_fold"/>
</dbReference>
<accession>A0A0L0CQA7</accession>